<protein>
    <submittedName>
        <fullName evidence="1">Uncharacterized protein</fullName>
    </submittedName>
</protein>
<evidence type="ECO:0000313" key="2">
    <source>
        <dbReference type="Proteomes" id="UP001234297"/>
    </source>
</evidence>
<proteinExistence type="predicted"/>
<gene>
    <name evidence="1" type="ORF">MRB53_015230</name>
</gene>
<dbReference type="Proteomes" id="UP001234297">
    <property type="component" value="Chromosome 4"/>
</dbReference>
<evidence type="ECO:0000313" key="1">
    <source>
        <dbReference type="EMBL" id="KAJ8619044.1"/>
    </source>
</evidence>
<accession>A0ACC2KD12</accession>
<keyword evidence="2" id="KW-1185">Reference proteome</keyword>
<name>A0ACC2KD12_PERAE</name>
<organism evidence="1 2">
    <name type="scientific">Persea americana</name>
    <name type="common">Avocado</name>
    <dbReference type="NCBI Taxonomy" id="3435"/>
    <lineage>
        <taxon>Eukaryota</taxon>
        <taxon>Viridiplantae</taxon>
        <taxon>Streptophyta</taxon>
        <taxon>Embryophyta</taxon>
        <taxon>Tracheophyta</taxon>
        <taxon>Spermatophyta</taxon>
        <taxon>Magnoliopsida</taxon>
        <taxon>Magnoliidae</taxon>
        <taxon>Laurales</taxon>
        <taxon>Lauraceae</taxon>
        <taxon>Persea</taxon>
    </lineage>
</organism>
<sequence length="217" mass="24039">MASDSPSSSSSSQVEAREITKVLVVRRIKGPWSPEDDEKLTLLVQQHGPRNWSLISRSIPGRSGKSCRLRWCNQLNPDVRHRPFSPEEDEAIIAAHAKYGNKWAIIAKLLTGRTDNAVKNHWNSTLKRKLPSHSALGGGDGEVNKRLRLSHSPVSAFRALSPDDPPTELTLAPPGEGLLVGERTTEAPTGLWEVMREVVAREVRCYMESLLHNATVD</sequence>
<reference evidence="1 2" key="1">
    <citation type="journal article" date="2022" name="Hortic Res">
        <title>A haplotype resolved chromosomal level avocado genome allows analysis of novel avocado genes.</title>
        <authorList>
            <person name="Nath O."/>
            <person name="Fletcher S.J."/>
            <person name="Hayward A."/>
            <person name="Shaw L.M."/>
            <person name="Masouleh A.K."/>
            <person name="Furtado A."/>
            <person name="Henry R.J."/>
            <person name="Mitter N."/>
        </authorList>
    </citation>
    <scope>NUCLEOTIDE SEQUENCE [LARGE SCALE GENOMIC DNA]</scope>
    <source>
        <strain evidence="2">cv. Hass</strain>
    </source>
</reference>
<dbReference type="EMBL" id="CM056812">
    <property type="protein sequence ID" value="KAJ8619044.1"/>
    <property type="molecule type" value="Genomic_DNA"/>
</dbReference>
<comment type="caution">
    <text evidence="1">The sequence shown here is derived from an EMBL/GenBank/DDBJ whole genome shotgun (WGS) entry which is preliminary data.</text>
</comment>